<dbReference type="EMBL" id="UINC01179232">
    <property type="protein sequence ID" value="SVD87814.1"/>
    <property type="molecule type" value="Genomic_DNA"/>
</dbReference>
<reference evidence="1" key="1">
    <citation type="submission" date="2018-05" db="EMBL/GenBank/DDBJ databases">
        <authorList>
            <person name="Lanie J.A."/>
            <person name="Ng W.-L."/>
            <person name="Kazmierczak K.M."/>
            <person name="Andrzejewski T.M."/>
            <person name="Davidsen T.M."/>
            <person name="Wayne K.J."/>
            <person name="Tettelin H."/>
            <person name="Glass J.I."/>
            <person name="Rusch D."/>
            <person name="Podicherti R."/>
            <person name="Tsui H.-C.T."/>
            <person name="Winkler M.E."/>
        </authorList>
    </citation>
    <scope>NUCLEOTIDE SEQUENCE</scope>
</reference>
<accession>A0A382YX46</accession>
<dbReference type="AlphaFoldDB" id="A0A382YX46"/>
<name>A0A382YX46_9ZZZZ</name>
<feature type="non-terminal residue" evidence="1">
    <location>
        <position position="1"/>
    </location>
</feature>
<dbReference type="InterPro" id="IPR011051">
    <property type="entry name" value="RmlC_Cupin_sf"/>
</dbReference>
<sequence length="81" mass="9238">IIQEVLYIKSGKVRVDFYDNEKCYMESKILVKGDVILLADGGHGFKMLESSEIIEVKQGPYAGDMDKERFKPVKDKDVLIL</sequence>
<evidence type="ECO:0000313" key="1">
    <source>
        <dbReference type="EMBL" id="SVD87814.1"/>
    </source>
</evidence>
<organism evidence="1">
    <name type="scientific">marine metagenome</name>
    <dbReference type="NCBI Taxonomy" id="408172"/>
    <lineage>
        <taxon>unclassified sequences</taxon>
        <taxon>metagenomes</taxon>
        <taxon>ecological metagenomes</taxon>
    </lineage>
</organism>
<protein>
    <submittedName>
        <fullName evidence="1">Uncharacterized protein</fullName>
    </submittedName>
</protein>
<proteinExistence type="predicted"/>
<dbReference type="SUPFAM" id="SSF51182">
    <property type="entry name" value="RmlC-like cupins"/>
    <property type="match status" value="1"/>
</dbReference>
<gene>
    <name evidence="1" type="ORF">METZ01_LOCUS440668</name>
</gene>